<proteinExistence type="predicted"/>
<evidence type="ECO:0000313" key="1">
    <source>
        <dbReference type="EMBL" id="GLZ75224.1"/>
    </source>
</evidence>
<protein>
    <submittedName>
        <fullName evidence="1">TlpA family protein</fullName>
    </submittedName>
</protein>
<name>A0A9W6SDG5_9ACTN</name>
<sequence length="179" mass="18683">MPFLIAAVVLVGAIATLNLLLTVGVIRRLREHTEQLANFSSGPQMGPNEGDPIGEFTTTAIDDTLVSADTIAGFSLVSVMSPGCGPCEEKLPKLVAMLENGELQKKKVLAVIAGSEEDSVPMITALQDLAVVVREEPVSGPVQSAVGVRAFPTMFTAADGKVAAVVRDLSEVKKLAAAR</sequence>
<dbReference type="RefSeq" id="WP_285660469.1">
    <property type="nucleotide sequence ID" value="NZ_BSTX01000001.1"/>
</dbReference>
<dbReference type="SUPFAM" id="SSF52833">
    <property type="entry name" value="Thioredoxin-like"/>
    <property type="match status" value="1"/>
</dbReference>
<dbReference type="AlphaFoldDB" id="A0A9W6SDG5"/>
<dbReference type="EMBL" id="BSTX01000001">
    <property type="protein sequence ID" value="GLZ75224.1"/>
    <property type="molecule type" value="Genomic_DNA"/>
</dbReference>
<accession>A0A9W6SDG5</accession>
<comment type="caution">
    <text evidence="1">The sequence shown here is derived from an EMBL/GenBank/DDBJ whole genome shotgun (WGS) entry which is preliminary data.</text>
</comment>
<dbReference type="Proteomes" id="UP001165079">
    <property type="component" value="Unassembled WGS sequence"/>
</dbReference>
<dbReference type="Gene3D" id="3.40.30.10">
    <property type="entry name" value="Glutaredoxin"/>
    <property type="match status" value="1"/>
</dbReference>
<reference evidence="1" key="1">
    <citation type="submission" date="2023-03" db="EMBL/GenBank/DDBJ databases">
        <title>Actinorhabdospora filicis NBRC 111898.</title>
        <authorList>
            <person name="Ichikawa N."/>
            <person name="Sato H."/>
            <person name="Tonouchi N."/>
        </authorList>
    </citation>
    <scope>NUCLEOTIDE SEQUENCE</scope>
    <source>
        <strain evidence="1">NBRC 111898</strain>
    </source>
</reference>
<keyword evidence="2" id="KW-1185">Reference proteome</keyword>
<evidence type="ECO:0000313" key="2">
    <source>
        <dbReference type="Proteomes" id="UP001165079"/>
    </source>
</evidence>
<dbReference type="InterPro" id="IPR036249">
    <property type="entry name" value="Thioredoxin-like_sf"/>
</dbReference>
<gene>
    <name evidence="1" type="ORF">Afil01_00310</name>
</gene>
<organism evidence="1 2">
    <name type="scientific">Actinorhabdospora filicis</name>
    <dbReference type="NCBI Taxonomy" id="1785913"/>
    <lineage>
        <taxon>Bacteria</taxon>
        <taxon>Bacillati</taxon>
        <taxon>Actinomycetota</taxon>
        <taxon>Actinomycetes</taxon>
        <taxon>Micromonosporales</taxon>
        <taxon>Micromonosporaceae</taxon>
        <taxon>Actinorhabdospora</taxon>
    </lineage>
</organism>